<dbReference type="SUPFAM" id="SSF140453">
    <property type="entry name" value="EsxAB dimer-like"/>
    <property type="match status" value="1"/>
</dbReference>
<dbReference type="AlphaFoldDB" id="A0A8J3RIB9"/>
<dbReference type="Proteomes" id="UP000616724">
    <property type="component" value="Unassembled WGS sequence"/>
</dbReference>
<dbReference type="Gene3D" id="1.10.287.1060">
    <property type="entry name" value="ESAT-6-like"/>
    <property type="match status" value="1"/>
</dbReference>
<evidence type="ECO:0000313" key="1">
    <source>
        <dbReference type="EMBL" id="GIH74382.1"/>
    </source>
</evidence>
<proteinExistence type="predicted"/>
<evidence type="ECO:0008006" key="3">
    <source>
        <dbReference type="Google" id="ProtNLM"/>
    </source>
</evidence>
<name>A0A8J3RIB9_9ACTN</name>
<dbReference type="RefSeq" id="WP_239315862.1">
    <property type="nucleotide sequence ID" value="NZ_BOOH01000008.1"/>
</dbReference>
<dbReference type="InterPro" id="IPR036689">
    <property type="entry name" value="ESAT-6-like_sf"/>
</dbReference>
<keyword evidence="2" id="KW-1185">Reference proteome</keyword>
<dbReference type="NCBIfam" id="TIGR03930">
    <property type="entry name" value="WXG100_ESAT6"/>
    <property type="match status" value="1"/>
</dbReference>
<organism evidence="1 2">
    <name type="scientific">Planobispora longispora</name>
    <dbReference type="NCBI Taxonomy" id="28887"/>
    <lineage>
        <taxon>Bacteria</taxon>
        <taxon>Bacillati</taxon>
        <taxon>Actinomycetota</taxon>
        <taxon>Actinomycetes</taxon>
        <taxon>Streptosporangiales</taxon>
        <taxon>Streptosporangiaceae</taxon>
        <taxon>Planobispora</taxon>
    </lineage>
</organism>
<protein>
    <recommendedName>
        <fullName evidence="3">ESAT-6-like protein</fullName>
    </recommendedName>
</protein>
<dbReference type="Pfam" id="PF06013">
    <property type="entry name" value="WXG100"/>
    <property type="match status" value="1"/>
</dbReference>
<accession>A0A8J3RIB9</accession>
<reference evidence="1 2" key="1">
    <citation type="submission" date="2021-01" db="EMBL/GenBank/DDBJ databases">
        <title>Whole genome shotgun sequence of Planobispora longispora NBRC 13918.</title>
        <authorList>
            <person name="Komaki H."/>
            <person name="Tamura T."/>
        </authorList>
    </citation>
    <scope>NUCLEOTIDE SEQUENCE [LARGE SCALE GENOMIC DNA]</scope>
    <source>
        <strain evidence="1 2">NBRC 13918</strain>
    </source>
</reference>
<evidence type="ECO:0000313" key="2">
    <source>
        <dbReference type="Proteomes" id="UP000616724"/>
    </source>
</evidence>
<gene>
    <name evidence="1" type="ORF">Plo01_08110</name>
</gene>
<dbReference type="InterPro" id="IPR010310">
    <property type="entry name" value="T7SS_ESAT-6-like"/>
</dbReference>
<comment type="caution">
    <text evidence="1">The sequence shown here is derived from an EMBL/GenBank/DDBJ whole genome shotgun (WGS) entry which is preliminary data.</text>
</comment>
<sequence>MTLYGGDLNEMDQMAKQFGTQSEQVRSTIAALNAEVSKIGTSWTGPRANQFRDAWEGSRPAFERMVDALREASEAIRGSRNDIDAATR</sequence>
<dbReference type="EMBL" id="BOOH01000008">
    <property type="protein sequence ID" value="GIH74382.1"/>
    <property type="molecule type" value="Genomic_DNA"/>
</dbReference>